<dbReference type="AlphaFoldDB" id="A0A7C5R1W0"/>
<gene>
    <name evidence="2" type="ORF">ENJ42_10015</name>
</gene>
<accession>A0A7C5R1W0</accession>
<organism evidence="2">
    <name type="scientific">Hellea balneolensis</name>
    <dbReference type="NCBI Taxonomy" id="287478"/>
    <lineage>
        <taxon>Bacteria</taxon>
        <taxon>Pseudomonadati</taxon>
        <taxon>Pseudomonadota</taxon>
        <taxon>Alphaproteobacteria</taxon>
        <taxon>Maricaulales</taxon>
        <taxon>Robiginitomaculaceae</taxon>
        <taxon>Hellea</taxon>
    </lineage>
</organism>
<sequence length="153" mass="17434">MKYWIKLAIVTVAVMFGVIGTTQSASAKADEIYTSWRSNMAVGGYDVVSFHQGNPIKGEHKISTMWKGAQWRFANQNNLETFLKDPEKYAPAYGGYCAWAIAQGKLAKGSPKYWSLRDGRLYLNFNKKIKQRWLEDTKGFIEKADKLWPSVLD</sequence>
<proteinExistence type="predicted"/>
<dbReference type="NCBIfam" id="NF041384">
    <property type="entry name" value="YHS_seleno_dom"/>
    <property type="match status" value="1"/>
</dbReference>
<name>A0A7C5R1W0_9PROT</name>
<evidence type="ECO:0000256" key="1">
    <source>
        <dbReference type="SAM" id="SignalP"/>
    </source>
</evidence>
<reference evidence="2" key="1">
    <citation type="journal article" date="2020" name="mSystems">
        <title>Genome- and Community-Level Interaction Insights into Carbon Utilization and Element Cycling Functions of Hydrothermarchaeota in Hydrothermal Sediment.</title>
        <authorList>
            <person name="Zhou Z."/>
            <person name="Liu Y."/>
            <person name="Xu W."/>
            <person name="Pan J."/>
            <person name="Luo Z.H."/>
            <person name="Li M."/>
        </authorList>
    </citation>
    <scope>NUCLEOTIDE SEQUENCE [LARGE SCALE GENOMIC DNA]</scope>
    <source>
        <strain evidence="2">HyVt-485</strain>
    </source>
</reference>
<evidence type="ECO:0000313" key="2">
    <source>
        <dbReference type="EMBL" id="HHL43943.1"/>
    </source>
</evidence>
<feature type="signal peptide" evidence="1">
    <location>
        <begin position="1"/>
        <end position="27"/>
    </location>
</feature>
<keyword evidence="1" id="KW-0732">Signal</keyword>
<comment type="caution">
    <text evidence="2">The sequence shown here is derived from an EMBL/GenBank/DDBJ whole genome shotgun (WGS) entry which is preliminary data.</text>
</comment>
<feature type="chain" id="PRO_5028005305" evidence="1">
    <location>
        <begin position="28"/>
        <end position="153"/>
    </location>
</feature>
<dbReference type="Proteomes" id="UP000885830">
    <property type="component" value="Unassembled WGS sequence"/>
</dbReference>
<protein>
    <submittedName>
        <fullName evidence="2">Twin-arginine translocation pathway signal protein</fullName>
    </submittedName>
</protein>
<dbReference type="EMBL" id="DRMJ01000530">
    <property type="protein sequence ID" value="HHL43943.1"/>
    <property type="molecule type" value="Genomic_DNA"/>
</dbReference>